<reference evidence="2" key="1">
    <citation type="submission" date="2023-12" db="EMBL/GenBank/DDBJ databases">
        <title>Genome assembly of Anisodus tanguticus.</title>
        <authorList>
            <person name="Wang Y.-J."/>
        </authorList>
    </citation>
    <scope>NUCLEOTIDE SEQUENCE</scope>
    <source>
        <strain evidence="2">KB-2021</strain>
        <tissue evidence="2">Leaf</tissue>
    </source>
</reference>
<dbReference type="EMBL" id="JAVYJV010000002">
    <property type="protein sequence ID" value="KAK4376461.1"/>
    <property type="molecule type" value="Genomic_DNA"/>
</dbReference>
<keyword evidence="3" id="KW-1185">Reference proteome</keyword>
<comment type="caution">
    <text evidence="2">The sequence shown here is derived from an EMBL/GenBank/DDBJ whole genome shotgun (WGS) entry which is preliminary data.</text>
</comment>
<sequence>MRRKQIQKLVEQNQNMEKNLISMAREIEKMRAEKVGRGLGAGAYGMMNGSPEMRTHFHSSAIKPSYLRAYDK</sequence>
<feature type="coiled-coil region" evidence="1">
    <location>
        <begin position="6"/>
        <end position="33"/>
    </location>
</feature>
<dbReference type="AlphaFoldDB" id="A0AAE1SXG9"/>
<keyword evidence="1" id="KW-0175">Coiled coil</keyword>
<evidence type="ECO:0000313" key="3">
    <source>
        <dbReference type="Proteomes" id="UP001291623"/>
    </source>
</evidence>
<name>A0AAE1SXG9_9SOLA</name>
<proteinExistence type="predicted"/>
<protein>
    <submittedName>
        <fullName evidence="2">Uncharacterized protein</fullName>
    </submittedName>
</protein>
<evidence type="ECO:0000256" key="1">
    <source>
        <dbReference type="SAM" id="Coils"/>
    </source>
</evidence>
<organism evidence="2 3">
    <name type="scientific">Anisodus tanguticus</name>
    <dbReference type="NCBI Taxonomy" id="243964"/>
    <lineage>
        <taxon>Eukaryota</taxon>
        <taxon>Viridiplantae</taxon>
        <taxon>Streptophyta</taxon>
        <taxon>Embryophyta</taxon>
        <taxon>Tracheophyta</taxon>
        <taxon>Spermatophyta</taxon>
        <taxon>Magnoliopsida</taxon>
        <taxon>eudicotyledons</taxon>
        <taxon>Gunneridae</taxon>
        <taxon>Pentapetalae</taxon>
        <taxon>asterids</taxon>
        <taxon>lamiids</taxon>
        <taxon>Solanales</taxon>
        <taxon>Solanaceae</taxon>
        <taxon>Solanoideae</taxon>
        <taxon>Hyoscyameae</taxon>
        <taxon>Anisodus</taxon>
    </lineage>
</organism>
<gene>
    <name evidence="2" type="ORF">RND71_002757</name>
</gene>
<evidence type="ECO:0000313" key="2">
    <source>
        <dbReference type="EMBL" id="KAK4376461.1"/>
    </source>
</evidence>
<accession>A0AAE1SXG9</accession>
<dbReference type="Proteomes" id="UP001291623">
    <property type="component" value="Unassembled WGS sequence"/>
</dbReference>